<dbReference type="OrthoDB" id="9789603at2"/>
<dbReference type="Gene3D" id="3.40.630.30">
    <property type="match status" value="1"/>
</dbReference>
<keyword evidence="2" id="KW-0012">Acyltransferase</keyword>
<dbReference type="Proteomes" id="UP000315995">
    <property type="component" value="Chromosome"/>
</dbReference>
<evidence type="ECO:0000259" key="3">
    <source>
        <dbReference type="PROSITE" id="PS51186"/>
    </source>
</evidence>
<name>A0A4Y6Q0J0_PERCE</name>
<dbReference type="GO" id="GO:0016747">
    <property type="term" value="F:acyltransferase activity, transferring groups other than amino-acyl groups"/>
    <property type="evidence" value="ECO:0007669"/>
    <property type="project" value="InterPro"/>
</dbReference>
<keyword evidence="1 4" id="KW-0808">Transferase</keyword>
<organism evidence="4 5">
    <name type="scientific">Persicimonas caeni</name>
    <dbReference type="NCBI Taxonomy" id="2292766"/>
    <lineage>
        <taxon>Bacteria</taxon>
        <taxon>Deltaproteobacteria</taxon>
        <taxon>Bradymonadales</taxon>
        <taxon>Bradymonadaceae</taxon>
        <taxon>Persicimonas</taxon>
    </lineage>
</organism>
<sequence>MTATLPMSEHLDITLAQGTQHVAACEHLLRDLPAWFGIEEAIVEYVEQIAELPTFVARTDGATVGFASLERHSDAAAEIVVMAVAPSHHRRGVGRALLERAESYLRAQGVEFLQIKTLSDAHDSPEYARTRRFYRGVGFKPLQEFATLWDEGNPCLQMIKWLG</sequence>
<evidence type="ECO:0000256" key="2">
    <source>
        <dbReference type="ARBA" id="ARBA00023315"/>
    </source>
</evidence>
<accession>A0A5B8YBH9</accession>
<dbReference type="PANTHER" id="PTHR43877:SF2">
    <property type="entry name" value="AMINOALKYLPHOSPHONATE N-ACETYLTRANSFERASE-RELATED"/>
    <property type="match status" value="1"/>
</dbReference>
<dbReference type="InterPro" id="IPR050832">
    <property type="entry name" value="Bact_Acetyltransf"/>
</dbReference>
<evidence type="ECO:0000313" key="5">
    <source>
        <dbReference type="Proteomes" id="UP000315995"/>
    </source>
</evidence>
<reference evidence="4 5" key="1">
    <citation type="submission" date="2019-06" db="EMBL/GenBank/DDBJ databases">
        <title>Persicimonas caeni gen. nov., sp. nov., a predatory bacterium isolated from solar saltern.</title>
        <authorList>
            <person name="Wang S."/>
        </authorList>
    </citation>
    <scope>NUCLEOTIDE SEQUENCE [LARGE SCALE GENOMIC DNA]</scope>
    <source>
        <strain evidence="4 5">YN101</strain>
    </source>
</reference>
<dbReference type="PANTHER" id="PTHR43877">
    <property type="entry name" value="AMINOALKYLPHOSPHONATE N-ACETYLTRANSFERASE-RELATED-RELATED"/>
    <property type="match status" value="1"/>
</dbReference>
<protein>
    <submittedName>
        <fullName evidence="4">GNAT family N-acetyltransferase</fullName>
    </submittedName>
</protein>
<dbReference type="SUPFAM" id="SSF55729">
    <property type="entry name" value="Acyl-CoA N-acyltransferases (Nat)"/>
    <property type="match status" value="1"/>
</dbReference>
<dbReference type="PROSITE" id="PS51186">
    <property type="entry name" value="GNAT"/>
    <property type="match status" value="1"/>
</dbReference>
<proteinExistence type="predicted"/>
<dbReference type="CDD" id="cd04301">
    <property type="entry name" value="NAT_SF"/>
    <property type="match status" value="1"/>
</dbReference>
<accession>A0A4Y6Q0J0</accession>
<gene>
    <name evidence="4" type="ORF">FIV42_25415</name>
</gene>
<feature type="domain" description="N-acetyltransferase" evidence="3">
    <location>
        <begin position="13"/>
        <end position="163"/>
    </location>
</feature>
<keyword evidence="5" id="KW-1185">Reference proteome</keyword>
<dbReference type="RefSeq" id="WP_141200409.1">
    <property type="nucleotide sequence ID" value="NZ_CP041186.1"/>
</dbReference>
<evidence type="ECO:0000256" key="1">
    <source>
        <dbReference type="ARBA" id="ARBA00022679"/>
    </source>
</evidence>
<dbReference type="EMBL" id="CP041186">
    <property type="protein sequence ID" value="QDG53959.1"/>
    <property type="molecule type" value="Genomic_DNA"/>
</dbReference>
<dbReference type="InterPro" id="IPR000182">
    <property type="entry name" value="GNAT_dom"/>
</dbReference>
<dbReference type="InterPro" id="IPR016181">
    <property type="entry name" value="Acyl_CoA_acyltransferase"/>
</dbReference>
<dbReference type="AlphaFoldDB" id="A0A4Y6Q0J0"/>
<dbReference type="Pfam" id="PF13508">
    <property type="entry name" value="Acetyltransf_7"/>
    <property type="match status" value="1"/>
</dbReference>
<evidence type="ECO:0000313" key="4">
    <source>
        <dbReference type="EMBL" id="QDG53959.1"/>
    </source>
</evidence>